<keyword evidence="3" id="KW-1185">Reference proteome</keyword>
<keyword evidence="1" id="KW-1133">Transmembrane helix</keyword>
<dbReference type="OrthoDB" id="5195204at2"/>
<evidence type="ECO:0000313" key="3">
    <source>
        <dbReference type="Proteomes" id="UP000186218"/>
    </source>
</evidence>
<accession>A0A1N7FHI7</accession>
<sequence>MSARRRPTPVQWVLYCFGRPLPVDLRDWVRNDLTGPHALSRHLIRGMVPFVPIFVIFLLLPGAIWLRLAMTALGLILALIYSAAYMVQNRARRLHQHGLDPAIEPVRVARERERAKRSYEAIYGRSRTVTGQHRNSLPKK</sequence>
<organism evidence="2 3">
    <name type="scientific">Williamsia sterculiae</name>
    <dbReference type="NCBI Taxonomy" id="1344003"/>
    <lineage>
        <taxon>Bacteria</taxon>
        <taxon>Bacillati</taxon>
        <taxon>Actinomycetota</taxon>
        <taxon>Actinomycetes</taxon>
        <taxon>Mycobacteriales</taxon>
        <taxon>Nocardiaceae</taxon>
        <taxon>Williamsia</taxon>
    </lineage>
</organism>
<dbReference type="InterPro" id="IPR035197">
    <property type="entry name" value="DUF5313"/>
</dbReference>
<protein>
    <recommendedName>
        <fullName evidence="4">DUF5313 domain-containing protein</fullName>
    </recommendedName>
</protein>
<dbReference type="STRING" id="1344003.SAMN05445060_2072"/>
<dbReference type="RefSeq" id="WP_076479176.1">
    <property type="nucleotide sequence ID" value="NZ_FTNT01000005.1"/>
</dbReference>
<keyword evidence="1" id="KW-0812">Transmembrane</keyword>
<dbReference type="Proteomes" id="UP000186218">
    <property type="component" value="Unassembled WGS sequence"/>
</dbReference>
<dbReference type="AlphaFoldDB" id="A0A1N7FHI7"/>
<evidence type="ECO:0000313" key="2">
    <source>
        <dbReference type="EMBL" id="SIR99744.1"/>
    </source>
</evidence>
<feature type="transmembrane region" description="Helical" evidence="1">
    <location>
        <begin position="66"/>
        <end position="87"/>
    </location>
</feature>
<proteinExistence type="predicted"/>
<dbReference type="EMBL" id="FTNT01000005">
    <property type="protein sequence ID" value="SIR99744.1"/>
    <property type="molecule type" value="Genomic_DNA"/>
</dbReference>
<name>A0A1N7FHI7_9NOCA</name>
<gene>
    <name evidence="2" type="ORF">SAMN05445060_2072</name>
</gene>
<evidence type="ECO:0008006" key="4">
    <source>
        <dbReference type="Google" id="ProtNLM"/>
    </source>
</evidence>
<feature type="transmembrane region" description="Helical" evidence="1">
    <location>
        <begin position="43"/>
        <end position="60"/>
    </location>
</feature>
<evidence type="ECO:0000256" key="1">
    <source>
        <dbReference type="SAM" id="Phobius"/>
    </source>
</evidence>
<dbReference type="Pfam" id="PF17240">
    <property type="entry name" value="DUF5313"/>
    <property type="match status" value="1"/>
</dbReference>
<keyword evidence="1" id="KW-0472">Membrane</keyword>
<reference evidence="2 3" key="1">
    <citation type="submission" date="2017-01" db="EMBL/GenBank/DDBJ databases">
        <authorList>
            <person name="Mah S.A."/>
            <person name="Swanson W.J."/>
            <person name="Moy G.W."/>
            <person name="Vacquier V.D."/>
        </authorList>
    </citation>
    <scope>NUCLEOTIDE SEQUENCE [LARGE SCALE GENOMIC DNA]</scope>
    <source>
        <strain evidence="2 3">CPCC 203464</strain>
    </source>
</reference>